<sequence>MTKTALIRCEKNQDRCPLTGCFTAMADTKEGFAMYDQARPAGVFTCRCPGDNVVDLAKILKSKGAEAIHFCTCTFAKKGGSGWELAPGGFCDHIDNLIEKVHQATGLACVKGSAHLPEGYTPQIWR</sequence>
<feature type="domain" description="CGGC" evidence="1">
    <location>
        <begin position="3"/>
        <end position="115"/>
    </location>
</feature>
<keyword evidence="3" id="KW-1185">Reference proteome</keyword>
<dbReference type="Proteomes" id="UP000008561">
    <property type="component" value="Chromosome"/>
</dbReference>
<dbReference type="OrthoDB" id="9789971at2"/>
<dbReference type="HOGENOM" id="CLU_147304_3_0_7"/>
<dbReference type="KEGG" id="dol:Dole_0792"/>
<dbReference type="RefSeq" id="WP_012174220.1">
    <property type="nucleotide sequence ID" value="NC_009943.1"/>
</dbReference>
<name>A8ZVE1_DESOH</name>
<protein>
    <recommendedName>
        <fullName evidence="1">CGGC domain-containing protein</fullName>
    </recommendedName>
</protein>
<accession>A8ZVE1</accession>
<organism evidence="2 3">
    <name type="scientific">Desulfosudis oleivorans (strain DSM 6200 / JCM 39069 / Hxd3)</name>
    <name type="common">Desulfococcus oleovorans</name>
    <dbReference type="NCBI Taxonomy" id="96561"/>
    <lineage>
        <taxon>Bacteria</taxon>
        <taxon>Pseudomonadati</taxon>
        <taxon>Thermodesulfobacteriota</taxon>
        <taxon>Desulfobacteria</taxon>
        <taxon>Desulfobacterales</taxon>
        <taxon>Desulfosudaceae</taxon>
        <taxon>Desulfosudis</taxon>
    </lineage>
</organism>
<reference evidence="2 3" key="1">
    <citation type="submission" date="2007-10" db="EMBL/GenBank/DDBJ databases">
        <title>Complete sequence of Desulfococcus oleovorans Hxd3.</title>
        <authorList>
            <consortium name="US DOE Joint Genome Institute"/>
            <person name="Copeland A."/>
            <person name="Lucas S."/>
            <person name="Lapidus A."/>
            <person name="Barry K."/>
            <person name="Glavina del Rio T."/>
            <person name="Dalin E."/>
            <person name="Tice H."/>
            <person name="Pitluck S."/>
            <person name="Kiss H."/>
            <person name="Brettin T."/>
            <person name="Bruce D."/>
            <person name="Detter J.C."/>
            <person name="Han C."/>
            <person name="Schmutz J."/>
            <person name="Larimer F."/>
            <person name="Land M."/>
            <person name="Hauser L."/>
            <person name="Kyrpides N."/>
            <person name="Kim E."/>
            <person name="Wawrik B."/>
            <person name="Richardson P."/>
        </authorList>
    </citation>
    <scope>NUCLEOTIDE SEQUENCE [LARGE SCALE GENOMIC DNA]</scope>
    <source>
        <strain evidence="3">DSM 6200 / JCM 39069 / Hxd3</strain>
    </source>
</reference>
<dbReference type="EMBL" id="CP000859">
    <property type="protein sequence ID" value="ABW66602.1"/>
    <property type="molecule type" value="Genomic_DNA"/>
</dbReference>
<evidence type="ECO:0000313" key="3">
    <source>
        <dbReference type="Proteomes" id="UP000008561"/>
    </source>
</evidence>
<gene>
    <name evidence="2" type="ordered locus">Dole_0792</name>
</gene>
<proteinExistence type="predicted"/>
<dbReference type="eggNOG" id="COG5561">
    <property type="taxonomic scope" value="Bacteria"/>
</dbReference>
<dbReference type="AlphaFoldDB" id="A8ZVE1"/>
<evidence type="ECO:0000313" key="2">
    <source>
        <dbReference type="EMBL" id="ABW66602.1"/>
    </source>
</evidence>
<dbReference type="SMART" id="SM01078">
    <property type="entry name" value="CGGC"/>
    <property type="match status" value="1"/>
</dbReference>
<dbReference type="Pfam" id="PF08821">
    <property type="entry name" value="CGGC"/>
    <property type="match status" value="1"/>
</dbReference>
<dbReference type="STRING" id="96561.Dole_0792"/>
<dbReference type="InterPro" id="IPR014925">
    <property type="entry name" value="CGGC_dom"/>
</dbReference>
<evidence type="ECO:0000259" key="1">
    <source>
        <dbReference type="SMART" id="SM01078"/>
    </source>
</evidence>